<organism evidence="1 2">
    <name type="scientific">Nonomuraea thailandensis</name>
    <dbReference type="NCBI Taxonomy" id="1188745"/>
    <lineage>
        <taxon>Bacteria</taxon>
        <taxon>Bacillati</taxon>
        <taxon>Actinomycetota</taxon>
        <taxon>Actinomycetes</taxon>
        <taxon>Streptosporangiales</taxon>
        <taxon>Streptosporangiaceae</taxon>
        <taxon>Nonomuraea</taxon>
    </lineage>
</organism>
<dbReference type="Proteomes" id="UP001139648">
    <property type="component" value="Unassembled WGS sequence"/>
</dbReference>
<protein>
    <submittedName>
        <fullName evidence="1">Uncharacterized protein</fullName>
    </submittedName>
</protein>
<dbReference type="EMBL" id="JAMZEB010000002">
    <property type="protein sequence ID" value="MCP2356774.1"/>
    <property type="molecule type" value="Genomic_DNA"/>
</dbReference>
<sequence>MAADLARMSEREYFAFVAERLGMFVAGSRLAGIEAFLDGYDQHALRHGGPGLTGWREWLVTRRGQECGHGWAAQVRHITLSEGSGQRELTREEEARVVKVLFELLDEFLTAREAPVAHDSMGDVSP</sequence>
<evidence type="ECO:0000313" key="2">
    <source>
        <dbReference type="Proteomes" id="UP001139648"/>
    </source>
</evidence>
<keyword evidence="2" id="KW-1185">Reference proteome</keyword>
<reference evidence="1" key="1">
    <citation type="submission" date="2022-06" db="EMBL/GenBank/DDBJ databases">
        <title>Sequencing the genomes of 1000 actinobacteria strains.</title>
        <authorList>
            <person name="Klenk H.-P."/>
        </authorList>
    </citation>
    <scope>NUCLEOTIDE SEQUENCE</scope>
    <source>
        <strain evidence="1">DSM 46694</strain>
    </source>
</reference>
<name>A0A9X2GCT6_9ACTN</name>
<proteinExistence type="predicted"/>
<comment type="caution">
    <text evidence="1">The sequence shown here is derived from an EMBL/GenBank/DDBJ whole genome shotgun (WGS) entry which is preliminary data.</text>
</comment>
<gene>
    <name evidence="1" type="ORF">HD597_003794</name>
</gene>
<accession>A0A9X2GCT6</accession>
<evidence type="ECO:0000313" key="1">
    <source>
        <dbReference type="EMBL" id="MCP2356774.1"/>
    </source>
</evidence>
<dbReference type="RefSeq" id="WP_253743939.1">
    <property type="nucleotide sequence ID" value="NZ_BAABKA010000063.1"/>
</dbReference>
<dbReference type="AlphaFoldDB" id="A0A9X2GCT6"/>